<dbReference type="Gene3D" id="3.20.20.70">
    <property type="entry name" value="Aldolase class I"/>
    <property type="match status" value="1"/>
</dbReference>
<proteinExistence type="predicted"/>
<accession>A0ABQ5U892</accession>
<evidence type="ECO:0000313" key="4">
    <source>
        <dbReference type="EMBL" id="GLQ07903.1"/>
    </source>
</evidence>
<evidence type="ECO:0000256" key="2">
    <source>
        <dbReference type="ARBA" id="ARBA00022643"/>
    </source>
</evidence>
<dbReference type="GO" id="GO:0051213">
    <property type="term" value="F:dioxygenase activity"/>
    <property type="evidence" value="ECO:0007669"/>
    <property type="project" value="UniProtKB-KW"/>
</dbReference>
<comment type="caution">
    <text evidence="4">The sequence shown here is derived from an EMBL/GenBank/DDBJ whole genome shotgun (WGS) entry which is preliminary data.</text>
</comment>
<dbReference type="Pfam" id="PF03060">
    <property type="entry name" value="NMO"/>
    <property type="match status" value="2"/>
</dbReference>
<keyword evidence="3" id="KW-0560">Oxidoreductase</keyword>
<protein>
    <submittedName>
        <fullName evidence="4">2-nitropropane dioxygenase</fullName>
    </submittedName>
</protein>
<sequence length="314" mass="32628">MTKTRNSVCTLLDIEHPILLAPMAGVSGGALAAAVSTAGGLGLIGGGYAMDDWVMQEVPAAGNTRTGIGFITWRLAQNPALLDRVLAHNPVAVMLSFGDPAPFVPAIRKSGAKIICQVQTVAHARHAAKAGADILVAQGSEAGGHGGSRGLFSLLPAIRDALPDIPVLAAGGLTDNADLQAAAALGASGALIGTRFFASPEALGHPHAKQALIDNGGDDTLRTTVFDVARDLDWPAPYTVRAIRNDFTRKWHGNEASLDAEKADVVAGYTQSVQHGDTRIMGVFAGEGLDRIHSIKPTADIFKSLVSTPVNWAR</sequence>
<gene>
    <name evidence="4" type="ORF">GCM10007924_31250</name>
</gene>
<dbReference type="EMBL" id="BSNF01000010">
    <property type="protein sequence ID" value="GLQ07903.1"/>
    <property type="molecule type" value="Genomic_DNA"/>
</dbReference>
<reference evidence="4" key="1">
    <citation type="journal article" date="2014" name="Int. J. Syst. Evol. Microbiol.">
        <title>Complete genome of a new Firmicutes species belonging to the dominant human colonic microbiota ('Ruminococcus bicirculans') reveals two chromosomes and a selective capacity to utilize plant glucans.</title>
        <authorList>
            <consortium name="NISC Comparative Sequencing Program"/>
            <person name="Wegmann U."/>
            <person name="Louis P."/>
            <person name="Goesmann A."/>
            <person name="Henrissat B."/>
            <person name="Duncan S.H."/>
            <person name="Flint H.J."/>
        </authorList>
    </citation>
    <scope>NUCLEOTIDE SEQUENCE</scope>
    <source>
        <strain evidence="4">NBRC 103408</strain>
    </source>
</reference>
<dbReference type="InterPro" id="IPR013785">
    <property type="entry name" value="Aldolase_TIM"/>
</dbReference>
<evidence type="ECO:0000313" key="5">
    <source>
        <dbReference type="Proteomes" id="UP001161409"/>
    </source>
</evidence>
<dbReference type="PANTHER" id="PTHR32332">
    <property type="entry name" value="2-NITROPROPANE DIOXYGENASE"/>
    <property type="match status" value="1"/>
</dbReference>
<keyword evidence="1" id="KW-0285">Flavoprotein</keyword>
<dbReference type="CDD" id="cd04730">
    <property type="entry name" value="NPD_like"/>
    <property type="match status" value="1"/>
</dbReference>
<dbReference type="RefSeq" id="WP_169561969.1">
    <property type="nucleotide sequence ID" value="NZ_BSNF01000010.1"/>
</dbReference>
<evidence type="ECO:0000256" key="3">
    <source>
        <dbReference type="ARBA" id="ARBA00023002"/>
    </source>
</evidence>
<keyword evidence="4" id="KW-0223">Dioxygenase</keyword>
<dbReference type="InterPro" id="IPR004136">
    <property type="entry name" value="NMO"/>
</dbReference>
<evidence type="ECO:0000256" key="1">
    <source>
        <dbReference type="ARBA" id="ARBA00022630"/>
    </source>
</evidence>
<dbReference type="Proteomes" id="UP001161409">
    <property type="component" value="Unassembled WGS sequence"/>
</dbReference>
<dbReference type="PANTHER" id="PTHR32332:SF31">
    <property type="entry name" value="2-NITROPROPANE DIOXYGENASE FAMILY, PUTATIVE (AFU_ORTHOLOGUE AFUA_2G09850)-RELATED"/>
    <property type="match status" value="1"/>
</dbReference>
<organism evidence="4 5">
    <name type="scientific">Sneathiella chinensis</name>
    <dbReference type="NCBI Taxonomy" id="349750"/>
    <lineage>
        <taxon>Bacteria</taxon>
        <taxon>Pseudomonadati</taxon>
        <taxon>Pseudomonadota</taxon>
        <taxon>Alphaproteobacteria</taxon>
        <taxon>Sneathiellales</taxon>
        <taxon>Sneathiellaceae</taxon>
        <taxon>Sneathiella</taxon>
    </lineage>
</organism>
<keyword evidence="5" id="KW-1185">Reference proteome</keyword>
<name>A0ABQ5U892_9PROT</name>
<keyword evidence="2" id="KW-0288">FMN</keyword>
<reference evidence="4" key="2">
    <citation type="submission" date="2023-01" db="EMBL/GenBank/DDBJ databases">
        <title>Draft genome sequence of Sneathiella chinensis strain NBRC 103408.</title>
        <authorList>
            <person name="Sun Q."/>
            <person name="Mori K."/>
        </authorList>
    </citation>
    <scope>NUCLEOTIDE SEQUENCE</scope>
    <source>
        <strain evidence="4">NBRC 103408</strain>
    </source>
</reference>
<dbReference type="SUPFAM" id="SSF51412">
    <property type="entry name" value="Inosine monophosphate dehydrogenase (IMPDH)"/>
    <property type="match status" value="1"/>
</dbReference>